<evidence type="ECO:0000313" key="3">
    <source>
        <dbReference type="Proteomes" id="UP000220158"/>
    </source>
</evidence>
<accession>A0A1J1HAE9</accession>
<protein>
    <submittedName>
        <fullName evidence="2">Uncharacterized protein</fullName>
    </submittedName>
</protein>
<dbReference type="VEuPathDB" id="PlasmoDB:PRELSG_1006400"/>
<dbReference type="Proteomes" id="UP000220158">
    <property type="component" value="Chromosome 10"/>
</dbReference>
<name>A0A1J1HAE9_PLARL</name>
<dbReference type="KEGG" id="prel:PRELSG_1006400"/>
<dbReference type="OMA" id="HGNINHG"/>
<dbReference type="EMBL" id="LN835305">
    <property type="protein sequence ID" value="CRH00410.1"/>
    <property type="molecule type" value="Genomic_DNA"/>
</dbReference>
<dbReference type="AlphaFoldDB" id="A0A1J1HAE9"/>
<sequence>MALVNFKEKIQILLKLKESLIPQVDGNFIKNWEMEAVKYQRTSENIMLELKNVYFMEGLVSAISSQLSYLRINLQNYQSMSEHEKDKFKRLYVLAALGLIAKLKLILFFSTYINSREQKKYENYPNINENNYNLQQNNCENSYNNEIDISINNSEDYINNKDNKKNSFHNNLNDYYSQFQNISDNYKENIFNVMLLNNLVNYNAQNNDDKNLNDNFNEKGLNIYNNNNNNNNNYNSHFTNDLGLSLSMMNNFSSQKNENLQNSSMITSKKRSLPSTQIQNKTVGFLKNPQTTDGIKNNQEEQMLNYNSQINIESQNFLQQNQEQISKYLSNIHQNIQSVNNENSELPNCSSSLNSYYQYQNDNRHSKNILRSYNNKVYGINDNICKNSYYL</sequence>
<dbReference type="OrthoDB" id="392810at2759"/>
<evidence type="ECO:0000256" key="1">
    <source>
        <dbReference type="SAM" id="Phobius"/>
    </source>
</evidence>
<keyword evidence="1" id="KW-0472">Membrane</keyword>
<keyword evidence="1" id="KW-1133">Transmembrane helix</keyword>
<feature type="transmembrane region" description="Helical" evidence="1">
    <location>
        <begin position="91"/>
        <end position="113"/>
    </location>
</feature>
<keyword evidence="1" id="KW-0812">Transmembrane</keyword>
<keyword evidence="3" id="KW-1185">Reference proteome</keyword>
<dbReference type="RefSeq" id="XP_028533413.1">
    <property type="nucleotide sequence ID" value="XM_028676977.1"/>
</dbReference>
<organism evidence="2 3">
    <name type="scientific">Plasmodium relictum</name>
    <dbReference type="NCBI Taxonomy" id="85471"/>
    <lineage>
        <taxon>Eukaryota</taxon>
        <taxon>Sar</taxon>
        <taxon>Alveolata</taxon>
        <taxon>Apicomplexa</taxon>
        <taxon>Aconoidasida</taxon>
        <taxon>Haemosporida</taxon>
        <taxon>Plasmodiidae</taxon>
        <taxon>Plasmodium</taxon>
        <taxon>Plasmodium (Haemamoeba)</taxon>
    </lineage>
</organism>
<dbReference type="GeneID" id="39736530"/>
<proteinExistence type="predicted"/>
<gene>
    <name evidence="2" type="ORF">PRELSG_1006400</name>
</gene>
<reference evidence="2 3" key="1">
    <citation type="submission" date="2015-04" db="EMBL/GenBank/DDBJ databases">
        <authorList>
            <consortium name="Pathogen Informatics"/>
        </authorList>
    </citation>
    <scope>NUCLEOTIDE SEQUENCE [LARGE SCALE GENOMIC DNA]</scope>
    <source>
        <strain evidence="2 3">SGS1</strain>
    </source>
</reference>
<evidence type="ECO:0000313" key="2">
    <source>
        <dbReference type="EMBL" id="CRH00410.1"/>
    </source>
</evidence>